<dbReference type="HAMAP" id="MF_01575">
    <property type="entry name" value="UPF0398"/>
    <property type="match status" value="1"/>
</dbReference>
<dbReference type="InterPro" id="IPR010697">
    <property type="entry name" value="YspA"/>
</dbReference>
<sequence length="182" mass="20994">MKVVAITGYKPFELGIFQGNHPGIGYIKKALSRQLVTLLEDGLEWVIISGQLGSELWAAEVVFDLQLKYPQLQLAVITPFLEQEENWNEANRELYEFVISQADFVDSITKKKYESPVQFRLKNQFFITKSDGLLMVYDEEHAGSPKYMFEAAKKRAETENYPIILITSYDLQAIVEEEQFNQ</sequence>
<dbReference type="SUPFAM" id="SSF102405">
    <property type="entry name" value="MCP/YpsA-like"/>
    <property type="match status" value="1"/>
</dbReference>
<comment type="caution">
    <text evidence="2">The sequence shown here is derived from an EMBL/GenBank/DDBJ whole genome shotgun (WGS) entry which is preliminary data.</text>
</comment>
<evidence type="ECO:0000313" key="3">
    <source>
        <dbReference type="Proteomes" id="UP001595752"/>
    </source>
</evidence>
<dbReference type="PIRSF" id="PIRSF021290">
    <property type="entry name" value="DUF1273"/>
    <property type="match status" value="1"/>
</dbReference>
<name>A0ABV8B1P7_9BACI</name>
<dbReference type="Proteomes" id="UP001595752">
    <property type="component" value="Unassembled WGS sequence"/>
</dbReference>
<dbReference type="RefSeq" id="WP_377915277.1">
    <property type="nucleotide sequence ID" value="NZ_JBHRZT010000052.1"/>
</dbReference>
<evidence type="ECO:0000313" key="2">
    <source>
        <dbReference type="EMBL" id="MFC3884123.1"/>
    </source>
</evidence>
<comment type="similarity">
    <text evidence="1">Belongs to the UPF0398 family.</text>
</comment>
<keyword evidence="3" id="KW-1185">Reference proteome</keyword>
<reference evidence="3" key="1">
    <citation type="journal article" date="2019" name="Int. J. Syst. Evol. Microbiol.">
        <title>The Global Catalogue of Microorganisms (GCM) 10K type strain sequencing project: providing services to taxonomists for standard genome sequencing and annotation.</title>
        <authorList>
            <consortium name="The Broad Institute Genomics Platform"/>
            <consortium name="The Broad Institute Genome Sequencing Center for Infectious Disease"/>
            <person name="Wu L."/>
            <person name="Ma J."/>
        </authorList>
    </citation>
    <scope>NUCLEOTIDE SEQUENCE [LARGE SCALE GENOMIC DNA]</scope>
    <source>
        <strain evidence="3">CCUG 61889</strain>
    </source>
</reference>
<dbReference type="Gene3D" id="3.40.50.450">
    <property type="match status" value="1"/>
</dbReference>
<dbReference type="Pfam" id="PF06908">
    <property type="entry name" value="YpsA"/>
    <property type="match status" value="1"/>
</dbReference>
<dbReference type="PANTHER" id="PTHR38440:SF1">
    <property type="entry name" value="UPF0398 PROTEIN SPR0331"/>
    <property type="match status" value="1"/>
</dbReference>
<gene>
    <name evidence="2" type="ORF">ACFOU2_11720</name>
</gene>
<accession>A0ABV8B1P7</accession>
<dbReference type="PANTHER" id="PTHR38440">
    <property type="entry name" value="UPF0398 PROTEIN YPSA"/>
    <property type="match status" value="1"/>
</dbReference>
<dbReference type="EMBL" id="JBHRZT010000052">
    <property type="protein sequence ID" value="MFC3884123.1"/>
    <property type="molecule type" value="Genomic_DNA"/>
</dbReference>
<organism evidence="2 3">
    <name type="scientific">Bacillus songklensis</name>
    <dbReference type="NCBI Taxonomy" id="1069116"/>
    <lineage>
        <taxon>Bacteria</taxon>
        <taxon>Bacillati</taxon>
        <taxon>Bacillota</taxon>
        <taxon>Bacilli</taxon>
        <taxon>Bacillales</taxon>
        <taxon>Bacillaceae</taxon>
        <taxon>Bacillus</taxon>
    </lineage>
</organism>
<protein>
    <recommendedName>
        <fullName evidence="1">UPF0398 protein ACFOU2_11720</fullName>
    </recommendedName>
</protein>
<proteinExistence type="inferred from homology"/>
<dbReference type="NCBIfam" id="NF010181">
    <property type="entry name" value="PRK13660.1"/>
    <property type="match status" value="1"/>
</dbReference>
<evidence type="ECO:0000256" key="1">
    <source>
        <dbReference type="HAMAP-Rule" id="MF_01575"/>
    </source>
</evidence>